<evidence type="ECO:0000259" key="1">
    <source>
        <dbReference type="Pfam" id="PF01048"/>
    </source>
</evidence>
<dbReference type="STRING" id="1357400.HMPREF2086_00049"/>
<dbReference type="GO" id="GO:0008782">
    <property type="term" value="F:adenosylhomocysteine nucleosidase activity"/>
    <property type="evidence" value="ECO:0007669"/>
    <property type="project" value="TreeGrafter"/>
</dbReference>
<dbReference type="Gene3D" id="3.40.50.1580">
    <property type="entry name" value="Nucleoside phosphorylase domain"/>
    <property type="match status" value="1"/>
</dbReference>
<gene>
    <name evidence="2" type="ORF">HMPREF2086_00049</name>
</gene>
<dbReference type="OrthoDB" id="5339230at2"/>
<organism evidence="2 3">
    <name type="scientific">Helicobacter macacae MIT 99-5501</name>
    <dbReference type="NCBI Taxonomy" id="1357400"/>
    <lineage>
        <taxon>Bacteria</taxon>
        <taxon>Pseudomonadati</taxon>
        <taxon>Campylobacterota</taxon>
        <taxon>Epsilonproteobacteria</taxon>
        <taxon>Campylobacterales</taxon>
        <taxon>Helicobacteraceae</taxon>
        <taxon>Helicobacter</taxon>
    </lineage>
</organism>
<protein>
    <recommendedName>
        <fullName evidence="1">Nucleoside phosphorylase domain-containing protein</fullName>
    </recommendedName>
</protein>
<name>V8CDB3_9HELI</name>
<dbReference type="EMBL" id="AZJI01000001">
    <property type="protein sequence ID" value="ETD24716.1"/>
    <property type="molecule type" value="Genomic_DNA"/>
</dbReference>
<dbReference type="GO" id="GO:0009116">
    <property type="term" value="P:nucleoside metabolic process"/>
    <property type="evidence" value="ECO:0007669"/>
    <property type="project" value="InterPro"/>
</dbReference>
<dbReference type="PANTHER" id="PTHR46832">
    <property type="entry name" value="5'-METHYLTHIOADENOSINE/S-ADENOSYLHOMOCYSTEINE NUCLEOSIDASE"/>
    <property type="match status" value="1"/>
</dbReference>
<keyword evidence="3" id="KW-1185">Reference proteome</keyword>
<sequence>MLVCAGRNETLCCAVPIGIGLVEASLGLTRLLLGGAREIENIIFVGSAGAYSKEILIGDMFFSVEATQIESSFLSGGSYTPIDNVVKMESVDLSGFGDFARFFVSDENLGDKESGQKNVSYETSEQTLKSIQNQKTEKQQKPMQNSVVAKQIGQTKQVIVNSSNYITTDENSANQMARAGILLENMEFYAVMKVAQSFGVPAMGVFCVTNYCDENAHKDFLANHSEAKRKLEDFIMQSQKR</sequence>
<reference evidence="2 3" key="1">
    <citation type="journal article" date="2014" name="Genome Announc.">
        <title>Draft genome sequences of six enterohepatic helicobacter species isolated from humans and one from rhesus macaques.</title>
        <authorList>
            <person name="Shen Z."/>
            <person name="Sheh A."/>
            <person name="Young S.K."/>
            <person name="Abouelliel A."/>
            <person name="Ward D.V."/>
            <person name="Earl A.M."/>
            <person name="Fox J.G."/>
        </authorList>
    </citation>
    <scope>NUCLEOTIDE SEQUENCE [LARGE SCALE GENOMIC DNA]</scope>
    <source>
        <strain evidence="2 3">MIT 99-5501</strain>
    </source>
</reference>
<comment type="caution">
    <text evidence="2">The sequence shown here is derived from an EMBL/GenBank/DDBJ whole genome shotgun (WGS) entry which is preliminary data.</text>
</comment>
<dbReference type="HOGENOM" id="CLU_116208_0_0_7"/>
<dbReference type="PANTHER" id="PTHR46832:SF1">
    <property type="entry name" value="5'-METHYLTHIOADENOSINE_S-ADENOSYLHOMOCYSTEINE NUCLEOSIDASE"/>
    <property type="match status" value="1"/>
</dbReference>
<proteinExistence type="predicted"/>
<dbReference type="GO" id="GO:0008930">
    <property type="term" value="F:methylthioadenosine nucleosidase activity"/>
    <property type="evidence" value="ECO:0007669"/>
    <property type="project" value="TreeGrafter"/>
</dbReference>
<feature type="domain" description="Nucleoside phosphorylase" evidence="1">
    <location>
        <begin position="14"/>
        <end position="235"/>
    </location>
</feature>
<dbReference type="GO" id="GO:0005829">
    <property type="term" value="C:cytosol"/>
    <property type="evidence" value="ECO:0007669"/>
    <property type="project" value="TreeGrafter"/>
</dbReference>
<dbReference type="Pfam" id="PF01048">
    <property type="entry name" value="PNP_UDP_1"/>
    <property type="match status" value="1"/>
</dbReference>
<dbReference type="RefSeq" id="WP_023926718.1">
    <property type="nucleotide sequence ID" value="NZ_KI669454.1"/>
</dbReference>
<evidence type="ECO:0000313" key="3">
    <source>
        <dbReference type="Proteomes" id="UP000018731"/>
    </source>
</evidence>
<accession>V8CDB3</accession>
<dbReference type="InterPro" id="IPR000845">
    <property type="entry name" value="Nucleoside_phosphorylase_d"/>
</dbReference>
<dbReference type="InterPro" id="IPR035994">
    <property type="entry name" value="Nucleoside_phosphorylase_sf"/>
</dbReference>
<dbReference type="GO" id="GO:0019284">
    <property type="term" value="P:L-methionine salvage from S-adenosylmethionine"/>
    <property type="evidence" value="ECO:0007669"/>
    <property type="project" value="TreeGrafter"/>
</dbReference>
<dbReference type="PATRIC" id="fig|1357400.3.peg.74"/>
<dbReference type="AlphaFoldDB" id="V8CDB3"/>
<dbReference type="Proteomes" id="UP000018731">
    <property type="component" value="Unassembled WGS sequence"/>
</dbReference>
<evidence type="ECO:0000313" key="2">
    <source>
        <dbReference type="EMBL" id="ETD24716.1"/>
    </source>
</evidence>
<dbReference type="eggNOG" id="COG0775">
    <property type="taxonomic scope" value="Bacteria"/>
</dbReference>
<dbReference type="SUPFAM" id="SSF53167">
    <property type="entry name" value="Purine and uridine phosphorylases"/>
    <property type="match status" value="1"/>
</dbReference>